<dbReference type="GO" id="GO:0004175">
    <property type="term" value="F:endopeptidase activity"/>
    <property type="evidence" value="ECO:0007669"/>
    <property type="project" value="UniProtKB-ARBA"/>
</dbReference>
<feature type="transmembrane region" description="Helical" evidence="1">
    <location>
        <begin position="168"/>
        <end position="187"/>
    </location>
</feature>
<dbReference type="InterPro" id="IPR003675">
    <property type="entry name" value="Rce1/LyrA-like_dom"/>
</dbReference>
<feature type="transmembrane region" description="Helical" evidence="1">
    <location>
        <begin position="97"/>
        <end position="113"/>
    </location>
</feature>
<dbReference type="GO" id="GO:0080120">
    <property type="term" value="P:CAAX-box protein maturation"/>
    <property type="evidence" value="ECO:0007669"/>
    <property type="project" value="UniProtKB-ARBA"/>
</dbReference>
<evidence type="ECO:0000313" key="4">
    <source>
        <dbReference type="Proteomes" id="UP000189761"/>
    </source>
</evidence>
<dbReference type="EMBL" id="MTLA01000307">
    <property type="protein sequence ID" value="OOP66491.1"/>
    <property type="molecule type" value="Genomic_DNA"/>
</dbReference>
<reference evidence="3 4" key="1">
    <citation type="submission" date="2017-01" db="EMBL/GenBank/DDBJ databases">
        <title>Draft genome sequence of Bacillus oleronius.</title>
        <authorList>
            <person name="Allam M."/>
        </authorList>
    </citation>
    <scope>NUCLEOTIDE SEQUENCE [LARGE SCALE GENOMIC DNA]</scope>
    <source>
        <strain evidence="3 4">DSM 9356</strain>
    </source>
</reference>
<proteinExistence type="predicted"/>
<keyword evidence="1" id="KW-0812">Transmembrane</keyword>
<feature type="transmembrane region" description="Helical" evidence="1">
    <location>
        <begin position="119"/>
        <end position="137"/>
    </location>
</feature>
<keyword evidence="3" id="KW-0645">Protease</keyword>
<keyword evidence="3" id="KW-0378">Hydrolase</keyword>
<protein>
    <submittedName>
        <fullName evidence="3">CAAX protease family protein</fullName>
    </submittedName>
</protein>
<feature type="transmembrane region" description="Helical" evidence="1">
    <location>
        <begin position="53"/>
        <end position="76"/>
    </location>
</feature>
<dbReference type="Proteomes" id="UP000189761">
    <property type="component" value="Unassembled WGS sequence"/>
</dbReference>
<dbReference type="RefSeq" id="WP_058002330.1">
    <property type="nucleotide sequence ID" value="NZ_CP065424.1"/>
</dbReference>
<keyword evidence="4" id="KW-1185">Reference proteome</keyword>
<feature type="transmembrane region" description="Helical" evidence="1">
    <location>
        <begin position="20"/>
        <end position="41"/>
    </location>
</feature>
<feature type="transmembrane region" description="Helical" evidence="1">
    <location>
        <begin position="144"/>
        <end position="162"/>
    </location>
</feature>
<keyword evidence="1" id="KW-1133">Transmembrane helix</keyword>
<evidence type="ECO:0000259" key="2">
    <source>
        <dbReference type="Pfam" id="PF02517"/>
    </source>
</evidence>
<keyword evidence="1" id="KW-0472">Membrane</keyword>
<name>A0A8E2I4D9_9BACI</name>
<dbReference type="Pfam" id="PF02517">
    <property type="entry name" value="Rce1-like"/>
    <property type="match status" value="1"/>
</dbReference>
<accession>A0A8E2I4D9</accession>
<dbReference type="AlphaFoldDB" id="A0A8E2I4D9"/>
<dbReference type="GO" id="GO:0006508">
    <property type="term" value="P:proteolysis"/>
    <property type="evidence" value="ECO:0007669"/>
    <property type="project" value="UniProtKB-KW"/>
</dbReference>
<evidence type="ECO:0000256" key="1">
    <source>
        <dbReference type="SAM" id="Phobius"/>
    </source>
</evidence>
<feature type="domain" description="CAAX prenyl protease 2/Lysostaphin resistance protein A-like" evidence="2">
    <location>
        <begin position="98"/>
        <end position="182"/>
    </location>
</feature>
<sequence length="195" mass="22502">MRKNKQSDVIKQLSKRELTFHLYITQVIILTISIISSIFLFHDYQSFFHLFKVNSSILSLGVVSGIIIVILDLILMRVLPQHYYDDGGVNEKIFKDRSFLEILFLAAVIAFSEELLFRGVIQTNFGMVIASIVFAIAHIRYWGHWFLIVNIVVLSFLMGLVYEISDHNVVTTIVMHFIVDFLLGLSIKYNNKTIK</sequence>
<evidence type="ECO:0000313" key="3">
    <source>
        <dbReference type="EMBL" id="OOP66491.1"/>
    </source>
</evidence>
<organism evidence="3 4">
    <name type="scientific">Heyndrickxia oleronia</name>
    <dbReference type="NCBI Taxonomy" id="38875"/>
    <lineage>
        <taxon>Bacteria</taxon>
        <taxon>Bacillati</taxon>
        <taxon>Bacillota</taxon>
        <taxon>Bacilli</taxon>
        <taxon>Bacillales</taxon>
        <taxon>Bacillaceae</taxon>
        <taxon>Heyndrickxia</taxon>
    </lineage>
</organism>
<gene>
    <name evidence="3" type="ORF">BWZ43_20725</name>
</gene>
<comment type="caution">
    <text evidence="3">The sequence shown here is derived from an EMBL/GenBank/DDBJ whole genome shotgun (WGS) entry which is preliminary data.</text>
</comment>